<dbReference type="InterPro" id="IPR006671">
    <property type="entry name" value="Cyclin_N"/>
</dbReference>
<dbReference type="AlphaFoldDB" id="A0A1X0S0J2"/>
<evidence type="ECO:0000313" key="3">
    <source>
        <dbReference type="Proteomes" id="UP000242381"/>
    </source>
</evidence>
<dbReference type="PANTHER" id="PTHR15615:SF27">
    <property type="entry name" value="PHO85 CYCLIN CLG1"/>
    <property type="match status" value="1"/>
</dbReference>
<reference evidence="2 3" key="1">
    <citation type="journal article" date="2016" name="Proc. Natl. Acad. Sci. U.S.A.">
        <title>Lipid metabolic changes in an early divergent fungus govern the establishment of a mutualistic symbiosis with endobacteria.</title>
        <authorList>
            <person name="Lastovetsky O.A."/>
            <person name="Gaspar M.L."/>
            <person name="Mondo S.J."/>
            <person name="LaButti K.M."/>
            <person name="Sandor L."/>
            <person name="Grigoriev I.V."/>
            <person name="Henry S.A."/>
            <person name="Pawlowska T.E."/>
        </authorList>
    </citation>
    <scope>NUCLEOTIDE SEQUENCE [LARGE SCALE GENOMIC DNA]</scope>
    <source>
        <strain evidence="2 3">ATCC 11559</strain>
    </source>
</reference>
<dbReference type="CDD" id="cd20557">
    <property type="entry name" value="CYCLIN_ScPCL1-like"/>
    <property type="match status" value="1"/>
</dbReference>
<dbReference type="EMBL" id="KV921346">
    <property type="protein sequence ID" value="ORE17812.1"/>
    <property type="molecule type" value="Genomic_DNA"/>
</dbReference>
<dbReference type="GO" id="GO:0016538">
    <property type="term" value="F:cyclin-dependent protein serine/threonine kinase regulator activity"/>
    <property type="evidence" value="ECO:0007669"/>
    <property type="project" value="TreeGrafter"/>
</dbReference>
<dbReference type="PANTHER" id="PTHR15615">
    <property type="match status" value="1"/>
</dbReference>
<evidence type="ECO:0000259" key="1">
    <source>
        <dbReference type="Pfam" id="PF00134"/>
    </source>
</evidence>
<dbReference type="SUPFAM" id="SSF47954">
    <property type="entry name" value="Cyclin-like"/>
    <property type="match status" value="1"/>
</dbReference>
<dbReference type="VEuPathDB" id="FungiDB:BCV72DRAFT_307238"/>
<feature type="domain" description="Cyclin N-terminal" evidence="1">
    <location>
        <begin position="39"/>
        <end position="129"/>
    </location>
</feature>
<evidence type="ECO:0000313" key="2">
    <source>
        <dbReference type="EMBL" id="ORE17812.1"/>
    </source>
</evidence>
<dbReference type="GO" id="GO:0000307">
    <property type="term" value="C:cyclin-dependent protein kinase holoenzyme complex"/>
    <property type="evidence" value="ECO:0007669"/>
    <property type="project" value="TreeGrafter"/>
</dbReference>
<dbReference type="Pfam" id="PF00134">
    <property type="entry name" value="Cyclin_N"/>
    <property type="match status" value="1"/>
</dbReference>
<dbReference type="Gene3D" id="1.10.472.10">
    <property type="entry name" value="Cyclin-like"/>
    <property type="match status" value="1"/>
</dbReference>
<accession>A0A1X0S0J2</accession>
<protein>
    <recommendedName>
        <fullName evidence="1">Cyclin N-terminal domain-containing protein</fullName>
    </recommendedName>
</protein>
<dbReference type="Proteomes" id="UP000242381">
    <property type="component" value="Unassembled WGS sequence"/>
</dbReference>
<dbReference type="InterPro" id="IPR036915">
    <property type="entry name" value="Cyclin-like_sf"/>
</dbReference>
<dbReference type="GO" id="GO:0019901">
    <property type="term" value="F:protein kinase binding"/>
    <property type="evidence" value="ECO:0007669"/>
    <property type="project" value="InterPro"/>
</dbReference>
<organism evidence="2 3">
    <name type="scientific">Rhizopus microsporus</name>
    <dbReference type="NCBI Taxonomy" id="58291"/>
    <lineage>
        <taxon>Eukaryota</taxon>
        <taxon>Fungi</taxon>
        <taxon>Fungi incertae sedis</taxon>
        <taxon>Mucoromycota</taxon>
        <taxon>Mucoromycotina</taxon>
        <taxon>Mucoromycetes</taxon>
        <taxon>Mucorales</taxon>
        <taxon>Mucorineae</taxon>
        <taxon>Rhizopodaceae</taxon>
        <taxon>Rhizopus</taxon>
    </lineage>
</organism>
<dbReference type="InterPro" id="IPR013922">
    <property type="entry name" value="Cyclin_PHO80-like"/>
</dbReference>
<dbReference type="GO" id="GO:0005634">
    <property type="term" value="C:nucleus"/>
    <property type="evidence" value="ECO:0007669"/>
    <property type="project" value="TreeGrafter"/>
</dbReference>
<name>A0A1X0S0J2_RHIZD</name>
<proteinExistence type="predicted"/>
<gene>
    <name evidence="2" type="ORF">BCV71DRAFT_227340</name>
</gene>
<dbReference type="OMA" id="ISSNDIW"/>
<sequence>MILSQPISFKTNIEELSELCSIVTCSLCRYLDIDRQKNLTVFCYKLLSCIDISPSVIYTGLKYIQSILANNYQCVDEYSLFTVTLLLAYKYTEDYSPPNMLQWSFVSMIPVKTLISLETKLLQHLDYSLHISAETFMLWTEECNVLCNLQQQQSLIDIYHNYYYDYSYYYYYYYHYTLNTYPTLSSHLMYDEAYQDDVCSQTQIPVISSNDIWYPFFL</sequence>